<dbReference type="GO" id="GO:0045202">
    <property type="term" value="C:synapse"/>
    <property type="evidence" value="ECO:0007669"/>
    <property type="project" value="TreeGrafter"/>
</dbReference>
<dbReference type="GO" id="GO:0008088">
    <property type="term" value="P:axo-dendritic transport"/>
    <property type="evidence" value="ECO:0007669"/>
    <property type="project" value="TreeGrafter"/>
</dbReference>
<sequence>MKEDCVKQAEICIKKARLVALQIKILSTGIQIVNLNQTLVTKFLTEHAKFWEAYIVAEAYDRMTDLSLALFNQFVMNNNVKYFQDFKTYLTINQNTVEEIVNRYKLWISEGNSSEQQAIENIKILLKCCKDISFFYRMSSSLELTEWALNEASNLKFIPMNFLFNYSL</sequence>
<dbReference type="STRING" id="10195.A0A3M7S5I7"/>
<dbReference type="Proteomes" id="UP000276133">
    <property type="component" value="Unassembled WGS sequence"/>
</dbReference>
<dbReference type="PANTHER" id="PTHR13650:SF0">
    <property type="entry name" value="SPATACSIN"/>
    <property type="match status" value="1"/>
</dbReference>
<dbReference type="InterPro" id="IPR028107">
    <property type="entry name" value="Spatacsin_C_dom"/>
</dbReference>
<name>A0A3M7S5I7_BRAPC</name>
<dbReference type="Pfam" id="PF14649">
    <property type="entry name" value="Spatacsin_C"/>
    <property type="match status" value="1"/>
</dbReference>
<evidence type="ECO:0000313" key="3">
    <source>
        <dbReference type="Proteomes" id="UP000276133"/>
    </source>
</evidence>
<keyword evidence="3" id="KW-1185">Reference proteome</keyword>
<feature type="domain" description="Spatacsin C-terminal" evidence="1">
    <location>
        <begin position="2"/>
        <end position="105"/>
    </location>
</feature>
<dbReference type="GO" id="GO:0007409">
    <property type="term" value="P:axonogenesis"/>
    <property type="evidence" value="ECO:0007669"/>
    <property type="project" value="TreeGrafter"/>
</dbReference>
<protein>
    <submittedName>
        <fullName evidence="2">Spatacsin-like</fullName>
    </submittedName>
</protein>
<gene>
    <name evidence="2" type="ORF">BpHYR1_001233</name>
</gene>
<dbReference type="GO" id="GO:0030424">
    <property type="term" value="C:axon"/>
    <property type="evidence" value="ECO:0007669"/>
    <property type="project" value="TreeGrafter"/>
</dbReference>
<dbReference type="GO" id="GO:0048489">
    <property type="term" value="P:synaptic vesicle transport"/>
    <property type="evidence" value="ECO:0007669"/>
    <property type="project" value="TreeGrafter"/>
</dbReference>
<organism evidence="2 3">
    <name type="scientific">Brachionus plicatilis</name>
    <name type="common">Marine rotifer</name>
    <name type="synonym">Brachionus muelleri</name>
    <dbReference type="NCBI Taxonomy" id="10195"/>
    <lineage>
        <taxon>Eukaryota</taxon>
        <taxon>Metazoa</taxon>
        <taxon>Spiralia</taxon>
        <taxon>Gnathifera</taxon>
        <taxon>Rotifera</taxon>
        <taxon>Eurotatoria</taxon>
        <taxon>Monogononta</taxon>
        <taxon>Pseudotrocha</taxon>
        <taxon>Ploima</taxon>
        <taxon>Brachionidae</taxon>
        <taxon>Brachionus</taxon>
    </lineage>
</organism>
<dbReference type="EMBL" id="REGN01002032">
    <property type="protein sequence ID" value="RNA30860.1"/>
    <property type="molecule type" value="Genomic_DNA"/>
</dbReference>
<dbReference type="AlphaFoldDB" id="A0A3M7S5I7"/>
<dbReference type="InterPro" id="IPR028103">
    <property type="entry name" value="Spatacsin"/>
</dbReference>
<evidence type="ECO:0000313" key="2">
    <source>
        <dbReference type="EMBL" id="RNA30860.1"/>
    </source>
</evidence>
<comment type="caution">
    <text evidence="2">The sequence shown here is derived from an EMBL/GenBank/DDBJ whole genome shotgun (WGS) entry which is preliminary data.</text>
</comment>
<dbReference type="GO" id="GO:0007268">
    <property type="term" value="P:chemical synaptic transmission"/>
    <property type="evidence" value="ECO:0007669"/>
    <property type="project" value="TreeGrafter"/>
</dbReference>
<dbReference type="GO" id="GO:0030425">
    <property type="term" value="C:dendrite"/>
    <property type="evidence" value="ECO:0007669"/>
    <property type="project" value="TreeGrafter"/>
</dbReference>
<proteinExistence type="predicted"/>
<evidence type="ECO:0000259" key="1">
    <source>
        <dbReference type="Pfam" id="PF14649"/>
    </source>
</evidence>
<dbReference type="GO" id="GO:0005737">
    <property type="term" value="C:cytoplasm"/>
    <property type="evidence" value="ECO:0007669"/>
    <property type="project" value="TreeGrafter"/>
</dbReference>
<dbReference type="PANTHER" id="PTHR13650">
    <property type="entry name" value="SPATACSIN"/>
    <property type="match status" value="1"/>
</dbReference>
<dbReference type="OrthoDB" id="2018754at2759"/>
<reference evidence="2 3" key="1">
    <citation type="journal article" date="2018" name="Sci. Rep.">
        <title>Genomic signatures of local adaptation to the degree of environmental predictability in rotifers.</title>
        <authorList>
            <person name="Franch-Gras L."/>
            <person name="Hahn C."/>
            <person name="Garcia-Roger E.M."/>
            <person name="Carmona M.J."/>
            <person name="Serra M."/>
            <person name="Gomez A."/>
        </authorList>
    </citation>
    <scope>NUCLEOTIDE SEQUENCE [LARGE SCALE GENOMIC DNA]</scope>
    <source>
        <strain evidence="2">HYR1</strain>
    </source>
</reference>
<accession>A0A3M7S5I7</accession>